<dbReference type="InParanoid" id="G3IK26"/>
<dbReference type="Proteomes" id="UP000001075">
    <property type="component" value="Unassembled WGS sequence"/>
</dbReference>
<dbReference type="AlphaFoldDB" id="G3IK26"/>
<evidence type="ECO:0000313" key="2">
    <source>
        <dbReference type="Proteomes" id="UP000001075"/>
    </source>
</evidence>
<dbReference type="EMBL" id="JH003474">
    <property type="protein sequence ID" value="EGW14828.1"/>
    <property type="molecule type" value="Genomic_DNA"/>
</dbReference>
<reference evidence="2" key="1">
    <citation type="journal article" date="2011" name="Nat. Biotechnol.">
        <title>The genomic sequence of the Chinese hamster ovary (CHO)-K1 cell line.</title>
        <authorList>
            <person name="Xu X."/>
            <person name="Nagarajan H."/>
            <person name="Lewis N.E."/>
            <person name="Pan S."/>
            <person name="Cai Z."/>
            <person name="Liu X."/>
            <person name="Chen W."/>
            <person name="Xie M."/>
            <person name="Wang W."/>
            <person name="Hammond S."/>
            <person name="Andersen M.R."/>
            <person name="Neff N."/>
            <person name="Passarelli B."/>
            <person name="Koh W."/>
            <person name="Fan H.C."/>
            <person name="Wang J."/>
            <person name="Gui Y."/>
            <person name="Lee K.H."/>
            <person name="Betenbaugh M.J."/>
            <person name="Quake S.R."/>
            <person name="Famili I."/>
            <person name="Palsson B.O."/>
            <person name="Wang J."/>
        </authorList>
    </citation>
    <scope>NUCLEOTIDE SEQUENCE [LARGE SCALE GENOMIC DNA]</scope>
    <source>
        <strain evidence="2">CHO K1 cell line</strain>
    </source>
</reference>
<accession>G3IK26</accession>
<proteinExistence type="predicted"/>
<protein>
    <submittedName>
        <fullName evidence="1">Uncharacterized protein</fullName>
    </submittedName>
</protein>
<name>G3IK26_CRIGR</name>
<organism evidence="1 2">
    <name type="scientific">Cricetulus griseus</name>
    <name type="common">Chinese hamster</name>
    <name type="synonym">Cricetulus barabensis griseus</name>
    <dbReference type="NCBI Taxonomy" id="10029"/>
    <lineage>
        <taxon>Eukaryota</taxon>
        <taxon>Metazoa</taxon>
        <taxon>Chordata</taxon>
        <taxon>Craniata</taxon>
        <taxon>Vertebrata</taxon>
        <taxon>Euteleostomi</taxon>
        <taxon>Mammalia</taxon>
        <taxon>Eutheria</taxon>
        <taxon>Euarchontoglires</taxon>
        <taxon>Glires</taxon>
        <taxon>Rodentia</taxon>
        <taxon>Myomorpha</taxon>
        <taxon>Muroidea</taxon>
        <taxon>Cricetidae</taxon>
        <taxon>Cricetinae</taxon>
        <taxon>Cricetulus</taxon>
    </lineage>
</organism>
<gene>
    <name evidence="1" type="ORF">I79_024218</name>
</gene>
<evidence type="ECO:0000313" key="1">
    <source>
        <dbReference type="EMBL" id="EGW14828.1"/>
    </source>
</evidence>
<sequence length="50" mass="5695">MNLHCQVRIQSRSIPTLAKVICQNLRGVGQFFSLQVIGYLYQSSWIGKPD</sequence>